<dbReference type="RefSeq" id="WP_184520707.1">
    <property type="nucleotide sequence ID" value="NZ_JACIJD010000019.1"/>
</dbReference>
<feature type="chain" id="PRO_5032966895" description="Lipoprotein" evidence="1">
    <location>
        <begin position="20"/>
        <end position="203"/>
    </location>
</feature>
<comment type="caution">
    <text evidence="2">The sequence shown here is derived from an EMBL/GenBank/DDBJ whole genome shotgun (WGS) entry which is preliminary data.</text>
</comment>
<dbReference type="Proteomes" id="UP000580654">
    <property type="component" value="Unassembled WGS sequence"/>
</dbReference>
<evidence type="ECO:0000313" key="3">
    <source>
        <dbReference type="Proteomes" id="UP000580654"/>
    </source>
</evidence>
<evidence type="ECO:0008006" key="4">
    <source>
        <dbReference type="Google" id="ProtNLM"/>
    </source>
</evidence>
<dbReference type="PROSITE" id="PS51257">
    <property type="entry name" value="PROKAR_LIPOPROTEIN"/>
    <property type="match status" value="1"/>
</dbReference>
<accession>A0A840Y452</accession>
<reference evidence="2 3" key="1">
    <citation type="submission" date="2020-08" db="EMBL/GenBank/DDBJ databases">
        <title>Genomic Encyclopedia of Type Strains, Phase IV (KMG-IV): sequencing the most valuable type-strain genomes for metagenomic binning, comparative biology and taxonomic classification.</title>
        <authorList>
            <person name="Goeker M."/>
        </authorList>
    </citation>
    <scope>NUCLEOTIDE SEQUENCE [LARGE SCALE GENOMIC DNA]</scope>
    <source>
        <strain evidence="2 3">DSM 25622</strain>
    </source>
</reference>
<proteinExistence type="predicted"/>
<organism evidence="2 3">
    <name type="scientific">Muricoccus pecuniae</name>
    <dbReference type="NCBI Taxonomy" id="693023"/>
    <lineage>
        <taxon>Bacteria</taxon>
        <taxon>Pseudomonadati</taxon>
        <taxon>Pseudomonadota</taxon>
        <taxon>Alphaproteobacteria</taxon>
        <taxon>Acetobacterales</taxon>
        <taxon>Roseomonadaceae</taxon>
        <taxon>Muricoccus</taxon>
    </lineage>
</organism>
<gene>
    <name evidence="2" type="ORF">FHS87_003564</name>
</gene>
<feature type="signal peptide" evidence="1">
    <location>
        <begin position="1"/>
        <end position="19"/>
    </location>
</feature>
<protein>
    <recommendedName>
        <fullName evidence="4">Lipoprotein</fullName>
    </recommendedName>
</protein>
<evidence type="ECO:0000313" key="2">
    <source>
        <dbReference type="EMBL" id="MBB5695505.1"/>
    </source>
</evidence>
<keyword evidence="1" id="KW-0732">Signal</keyword>
<dbReference type="EMBL" id="JACIJD010000019">
    <property type="protein sequence ID" value="MBB5695505.1"/>
    <property type="molecule type" value="Genomic_DNA"/>
</dbReference>
<name>A0A840Y452_9PROT</name>
<evidence type="ECO:0000256" key="1">
    <source>
        <dbReference type="SAM" id="SignalP"/>
    </source>
</evidence>
<keyword evidence="3" id="KW-1185">Reference proteome</keyword>
<sequence>MRPIKILAPLLSAVLVGCAAPPQPTGQRGGGMQRIAVVTDPPGASCAGIRPDVGTIAADPAGVVVIPASGQTLRIECTAADRAPGGTLVFVEPDANAMQGMYAAAGIFGMAAGMASGMFNRYPATASVRLLPAAFPSVDVRDTAYAAEVASVRAQGAAQIAVIRPRCSDTNAFQCQDEIAAVDAAVAGEIARLERQRASALVP</sequence>
<dbReference type="AlphaFoldDB" id="A0A840Y452"/>